<proteinExistence type="predicted"/>
<dbReference type="SUPFAM" id="SSF48264">
    <property type="entry name" value="Cytochrome P450"/>
    <property type="match status" value="1"/>
</dbReference>
<protein>
    <submittedName>
        <fullName evidence="1">Licodione synthase-like</fullName>
    </submittedName>
</protein>
<dbReference type="GO" id="GO:0005506">
    <property type="term" value="F:iron ion binding"/>
    <property type="evidence" value="ECO:0007669"/>
    <property type="project" value="InterPro"/>
</dbReference>
<dbReference type="GO" id="GO:0004497">
    <property type="term" value="F:monooxygenase activity"/>
    <property type="evidence" value="ECO:0007669"/>
    <property type="project" value="InterPro"/>
</dbReference>
<evidence type="ECO:0000313" key="2">
    <source>
        <dbReference type="Proteomes" id="UP000265520"/>
    </source>
</evidence>
<reference evidence="1 2" key="1">
    <citation type="journal article" date="2018" name="Front. Plant Sci.">
        <title>Red Clover (Trifolium pratense) and Zigzag Clover (T. medium) - A Picture of Genomic Similarities and Differences.</title>
        <authorList>
            <person name="Dluhosova J."/>
            <person name="Istvanek J."/>
            <person name="Nedelnik J."/>
            <person name="Repkova J."/>
        </authorList>
    </citation>
    <scope>NUCLEOTIDE SEQUENCE [LARGE SCALE GENOMIC DNA]</scope>
    <source>
        <strain evidence="2">cv. 10/8</strain>
        <tissue evidence="1">Leaf</tissue>
    </source>
</reference>
<organism evidence="1 2">
    <name type="scientific">Trifolium medium</name>
    <dbReference type="NCBI Taxonomy" id="97028"/>
    <lineage>
        <taxon>Eukaryota</taxon>
        <taxon>Viridiplantae</taxon>
        <taxon>Streptophyta</taxon>
        <taxon>Embryophyta</taxon>
        <taxon>Tracheophyta</taxon>
        <taxon>Spermatophyta</taxon>
        <taxon>Magnoliopsida</taxon>
        <taxon>eudicotyledons</taxon>
        <taxon>Gunneridae</taxon>
        <taxon>Pentapetalae</taxon>
        <taxon>rosids</taxon>
        <taxon>fabids</taxon>
        <taxon>Fabales</taxon>
        <taxon>Fabaceae</taxon>
        <taxon>Papilionoideae</taxon>
        <taxon>50 kb inversion clade</taxon>
        <taxon>NPAAA clade</taxon>
        <taxon>Hologalegina</taxon>
        <taxon>IRL clade</taxon>
        <taxon>Trifolieae</taxon>
        <taxon>Trifolium</taxon>
    </lineage>
</organism>
<name>A0A392VPP2_9FABA</name>
<dbReference type="EMBL" id="LXQA011243010">
    <property type="protein sequence ID" value="MCI90378.1"/>
    <property type="molecule type" value="Genomic_DNA"/>
</dbReference>
<dbReference type="AlphaFoldDB" id="A0A392VPP2"/>
<dbReference type="GO" id="GO:0020037">
    <property type="term" value="F:heme binding"/>
    <property type="evidence" value="ECO:0007669"/>
    <property type="project" value="InterPro"/>
</dbReference>
<feature type="non-terminal residue" evidence="1">
    <location>
        <position position="59"/>
    </location>
</feature>
<accession>A0A392VPP2</accession>
<dbReference type="InterPro" id="IPR036396">
    <property type="entry name" value="Cyt_P450_sf"/>
</dbReference>
<evidence type="ECO:0000313" key="1">
    <source>
        <dbReference type="EMBL" id="MCI90378.1"/>
    </source>
</evidence>
<keyword evidence="2" id="KW-1185">Reference proteome</keyword>
<comment type="caution">
    <text evidence="1">The sequence shown here is derived from an EMBL/GenBank/DDBJ whole genome shotgun (WGS) entry which is preliminary data.</text>
</comment>
<sequence>MCPGVTLAMQQIPALLGAIIQCFDFHVVNSNGEIMKGGDIVIDLNERPGLTTPRVHDLV</sequence>
<dbReference type="Proteomes" id="UP000265520">
    <property type="component" value="Unassembled WGS sequence"/>
</dbReference>
<dbReference type="GO" id="GO:0016705">
    <property type="term" value="F:oxidoreductase activity, acting on paired donors, with incorporation or reduction of molecular oxygen"/>
    <property type="evidence" value="ECO:0007669"/>
    <property type="project" value="InterPro"/>
</dbReference>